<dbReference type="Pfam" id="PF02622">
    <property type="entry name" value="DUF179"/>
    <property type="match status" value="1"/>
</dbReference>
<evidence type="ECO:0000256" key="1">
    <source>
        <dbReference type="SAM" id="MobiDB-lite"/>
    </source>
</evidence>
<protein>
    <submittedName>
        <fullName evidence="2">Uncharacterized protein</fullName>
    </submittedName>
</protein>
<evidence type="ECO:0000313" key="3">
    <source>
        <dbReference type="Proteomes" id="UP001189429"/>
    </source>
</evidence>
<name>A0ABN9R500_9DINO</name>
<feature type="non-terminal residue" evidence="2">
    <location>
        <position position="1"/>
    </location>
</feature>
<organism evidence="2 3">
    <name type="scientific">Prorocentrum cordatum</name>
    <dbReference type="NCBI Taxonomy" id="2364126"/>
    <lineage>
        <taxon>Eukaryota</taxon>
        <taxon>Sar</taxon>
        <taxon>Alveolata</taxon>
        <taxon>Dinophyceae</taxon>
        <taxon>Prorocentrales</taxon>
        <taxon>Prorocentraceae</taxon>
        <taxon>Prorocentrum</taxon>
    </lineage>
</organism>
<feature type="compositionally biased region" description="Basic and acidic residues" evidence="1">
    <location>
        <begin position="42"/>
        <end position="58"/>
    </location>
</feature>
<proteinExistence type="predicted"/>
<keyword evidence="3" id="KW-1185">Reference proteome</keyword>
<feature type="non-terminal residue" evidence="2">
    <location>
        <position position="441"/>
    </location>
</feature>
<gene>
    <name evidence="2" type="ORF">PCOR1329_LOCUS17631</name>
</gene>
<dbReference type="EMBL" id="CAUYUJ010005492">
    <property type="protein sequence ID" value="CAK0813843.1"/>
    <property type="molecule type" value="Genomic_DNA"/>
</dbReference>
<dbReference type="PANTHER" id="PTHR31984">
    <property type="entry name" value="TRANSPORTER, PUTATIVE (DUF179)-RELATED"/>
    <property type="match status" value="1"/>
</dbReference>
<evidence type="ECO:0000313" key="2">
    <source>
        <dbReference type="EMBL" id="CAK0813843.1"/>
    </source>
</evidence>
<feature type="region of interest" description="Disordered" evidence="1">
    <location>
        <begin position="1"/>
        <end position="91"/>
    </location>
</feature>
<dbReference type="Gene3D" id="3.40.1740.10">
    <property type="entry name" value="VC0467-like"/>
    <property type="match status" value="1"/>
</dbReference>
<accession>A0ABN9R500</accession>
<dbReference type="SUPFAM" id="SSF143456">
    <property type="entry name" value="VC0467-like"/>
    <property type="match status" value="1"/>
</dbReference>
<feature type="compositionally biased region" description="Low complexity" evidence="1">
    <location>
        <begin position="24"/>
        <end position="34"/>
    </location>
</feature>
<reference evidence="2" key="1">
    <citation type="submission" date="2023-10" db="EMBL/GenBank/DDBJ databases">
        <authorList>
            <person name="Chen Y."/>
            <person name="Shah S."/>
            <person name="Dougan E. K."/>
            <person name="Thang M."/>
            <person name="Chan C."/>
        </authorList>
    </citation>
    <scope>NUCLEOTIDE SEQUENCE [LARGE SCALE GENOMIC DNA]</scope>
</reference>
<feature type="compositionally biased region" description="Basic residues" evidence="1">
    <location>
        <begin position="1"/>
        <end position="13"/>
    </location>
</feature>
<dbReference type="PANTHER" id="PTHR31984:SF17">
    <property type="entry name" value="TRANSCRIPTIONAL REGULATOR"/>
    <property type="match status" value="1"/>
</dbReference>
<comment type="caution">
    <text evidence="2">The sequence shown here is derived from an EMBL/GenBank/DDBJ whole genome shotgun (WGS) entry which is preliminary data.</text>
</comment>
<sequence length="441" mass="47645">RAAARRRGGRRGRPGGGRGRLEGVPRAAGATRAAGGRGGRRGRAERERRGVGVREPAHRAGRGAAVRPEQPLRDQPAVLPQERHHPDISHSPIFTTGIILNRPTALSMRDLPRASGAGEAIDGIDDWNVWFGGDCQGLNDNTGGAGSEKYFVLHCLDRFAGKSETIISGMYSMQFEDAKALVTSGEADKDDFLLLVGYCGWGEGQLQRELDAGDTWTMAAVDQRAVLGELREAQSALRTRIQGAKEGQRFTASDVGDGLEMWERLYGQLGPAFAERLAEFKATRESAHTDEVLRRWITRCLIPSRYNTGTPTTSEARAALRPSTLNLLESGTLLRASATQWLLGKPAEHAKFDLNSFLPGQYFHKAVLVLVRDEDQGVEMVALLNGPVLSRGSQGTVLWGGPGGNVELKVGVGEESILVKGLTVLLPGTLDLLLNLGAFEK</sequence>
<dbReference type="InterPro" id="IPR003774">
    <property type="entry name" value="AlgH-like"/>
</dbReference>
<dbReference type="Proteomes" id="UP001189429">
    <property type="component" value="Unassembled WGS sequence"/>
</dbReference>